<dbReference type="AlphaFoldDB" id="A0A372GA46"/>
<name>A0A372GA46_9ACTN</name>
<accession>A0A372GA46</accession>
<dbReference type="InterPro" id="IPR036736">
    <property type="entry name" value="ACP-like_sf"/>
</dbReference>
<dbReference type="OrthoDB" id="5877692at2"/>
<dbReference type="Gene3D" id="1.10.1200.10">
    <property type="entry name" value="ACP-like"/>
    <property type="match status" value="1"/>
</dbReference>
<gene>
    <name evidence="2" type="ORF">D0T12_28775</name>
</gene>
<evidence type="ECO:0000259" key="1">
    <source>
        <dbReference type="Pfam" id="PF00550"/>
    </source>
</evidence>
<evidence type="ECO:0000313" key="3">
    <source>
        <dbReference type="Proteomes" id="UP000262882"/>
    </source>
</evidence>
<reference evidence="2 3" key="1">
    <citation type="submission" date="2018-08" db="EMBL/GenBank/DDBJ databases">
        <title>Actinomadura spongicola sp. nov., isolated from marine sponge Leucetta chagosensis.</title>
        <authorList>
            <person name="Li L."/>
            <person name="Lin H.W."/>
        </authorList>
    </citation>
    <scope>NUCLEOTIDE SEQUENCE [LARGE SCALE GENOMIC DNA]</scope>
    <source>
        <strain evidence="2 3">LHW52907</strain>
    </source>
</reference>
<feature type="domain" description="Carrier" evidence="1">
    <location>
        <begin position="8"/>
        <end position="73"/>
    </location>
</feature>
<dbReference type="InterPro" id="IPR009081">
    <property type="entry name" value="PP-bd_ACP"/>
</dbReference>
<sequence>MTPADFLIGYIADALLDGDADGLRADTPLIELNIIDSAAIFDLVHAVQGEFGVTVPLQEITPANFGSVDAITALVDRLDREEKSLR</sequence>
<protein>
    <submittedName>
        <fullName evidence="2">Acyl carrier protein</fullName>
    </submittedName>
</protein>
<organism evidence="2 3">
    <name type="scientific">Actinomadura spongiicola</name>
    <dbReference type="NCBI Taxonomy" id="2303421"/>
    <lineage>
        <taxon>Bacteria</taxon>
        <taxon>Bacillati</taxon>
        <taxon>Actinomycetota</taxon>
        <taxon>Actinomycetes</taxon>
        <taxon>Streptosporangiales</taxon>
        <taxon>Thermomonosporaceae</taxon>
        <taxon>Actinomadura</taxon>
    </lineage>
</organism>
<keyword evidence="3" id="KW-1185">Reference proteome</keyword>
<dbReference type="Pfam" id="PF00550">
    <property type="entry name" value="PP-binding"/>
    <property type="match status" value="1"/>
</dbReference>
<evidence type="ECO:0000313" key="2">
    <source>
        <dbReference type="EMBL" id="RFS82231.1"/>
    </source>
</evidence>
<dbReference type="Proteomes" id="UP000262882">
    <property type="component" value="Unassembled WGS sequence"/>
</dbReference>
<proteinExistence type="predicted"/>
<dbReference type="RefSeq" id="WP_117403410.1">
    <property type="nucleotide sequence ID" value="NZ_QVNQ01000010.1"/>
</dbReference>
<comment type="caution">
    <text evidence="2">The sequence shown here is derived from an EMBL/GenBank/DDBJ whole genome shotgun (WGS) entry which is preliminary data.</text>
</comment>
<dbReference type="SUPFAM" id="SSF47336">
    <property type="entry name" value="ACP-like"/>
    <property type="match status" value="1"/>
</dbReference>
<dbReference type="EMBL" id="QVNQ01000010">
    <property type="protein sequence ID" value="RFS82231.1"/>
    <property type="molecule type" value="Genomic_DNA"/>
</dbReference>